<evidence type="ECO:0000313" key="5">
    <source>
        <dbReference type="EMBL" id="AFM26047.1"/>
    </source>
</evidence>
<gene>
    <name evidence="5" type="ordered locus">Desti_3392</name>
</gene>
<keyword evidence="2 3" id="KW-0040">ANK repeat</keyword>
<feature type="region of interest" description="Disordered" evidence="4">
    <location>
        <begin position="212"/>
        <end position="240"/>
    </location>
</feature>
<dbReference type="Pfam" id="PF12796">
    <property type="entry name" value="Ank_2"/>
    <property type="match status" value="1"/>
</dbReference>
<evidence type="ECO:0000256" key="3">
    <source>
        <dbReference type="PROSITE-ProRule" id="PRU00023"/>
    </source>
</evidence>
<dbReference type="SUPFAM" id="SSF48403">
    <property type="entry name" value="Ankyrin repeat"/>
    <property type="match status" value="1"/>
</dbReference>
<evidence type="ECO:0000313" key="6">
    <source>
        <dbReference type="Proteomes" id="UP000006055"/>
    </source>
</evidence>
<dbReference type="HOGENOM" id="CLU_554050_0_0_7"/>
<dbReference type="OrthoDB" id="8410839at2"/>
<sequence>MQEDQNNRRIINWDIQLFNAVKIKAPAQAEKLLSRRRVSPDCRNEKGGTPLMHASEAGDAAMVGLLLRHGADPNAVDFEGETPLVKAAYGGHLDVVELLMSHGADGNLRNNDDMTPLAIAQEMGHDDVVAFLSEQSADSTSPIKEEIPTDPDDDGPITDGPAGALLPVAAAMAPSPQPSSYVPELDIESIPEMAESPYFKAQQEPEIAVEALKEEAASQSQSDGAEPVPESSGAGEQTESVWSAINSRHAPVLEKTIETRPAIPDSILAANDEKIVFDAWDHKMVRGINEKSVKVLDKAVLETGDHTINTVFKSSYMPVLKPRSQEYKRFRKLWKHPELLIDPRRWREWTGAAAVRRYCLAEGIDISPFSSTHFIEMYSMKDLKLILALAEDASRHNYTVRQLKGAIEQLREHKDDHDPGKEIIRTLDQPVPILEDPDLMALCTDKDRLVDELSKTERKRIRALIKARKPGLDEWKNLMDTLEGILSGLGEG</sequence>
<organism evidence="5 6">
    <name type="scientific">Desulfomonile tiedjei (strain ATCC 49306 / DSM 6799 / DCB-1)</name>
    <dbReference type="NCBI Taxonomy" id="706587"/>
    <lineage>
        <taxon>Bacteria</taxon>
        <taxon>Pseudomonadati</taxon>
        <taxon>Thermodesulfobacteriota</taxon>
        <taxon>Desulfomonilia</taxon>
        <taxon>Desulfomonilales</taxon>
        <taxon>Desulfomonilaceae</taxon>
        <taxon>Desulfomonile</taxon>
    </lineage>
</organism>
<dbReference type="EMBL" id="CP003360">
    <property type="protein sequence ID" value="AFM26047.1"/>
    <property type="molecule type" value="Genomic_DNA"/>
</dbReference>
<evidence type="ECO:0000256" key="2">
    <source>
        <dbReference type="ARBA" id="ARBA00023043"/>
    </source>
</evidence>
<evidence type="ECO:0000256" key="1">
    <source>
        <dbReference type="ARBA" id="ARBA00022737"/>
    </source>
</evidence>
<feature type="repeat" description="ANK" evidence="3">
    <location>
        <begin position="46"/>
        <end position="78"/>
    </location>
</feature>
<dbReference type="STRING" id="706587.Desti_3392"/>
<evidence type="ECO:0000256" key="4">
    <source>
        <dbReference type="SAM" id="MobiDB-lite"/>
    </source>
</evidence>
<name>I4C906_DESTA</name>
<dbReference type="eggNOG" id="COG0666">
    <property type="taxonomic scope" value="Bacteria"/>
</dbReference>
<keyword evidence="6" id="KW-1185">Reference proteome</keyword>
<feature type="repeat" description="ANK" evidence="3">
    <location>
        <begin position="79"/>
        <end position="111"/>
    </location>
</feature>
<dbReference type="RefSeq" id="WP_014811181.1">
    <property type="nucleotide sequence ID" value="NC_018025.1"/>
</dbReference>
<dbReference type="InterPro" id="IPR002110">
    <property type="entry name" value="Ankyrin_rpt"/>
</dbReference>
<dbReference type="PANTHER" id="PTHR24171:SF9">
    <property type="entry name" value="ANKYRIN REPEAT DOMAIN-CONTAINING PROTEIN 39"/>
    <property type="match status" value="1"/>
</dbReference>
<dbReference type="PROSITE" id="PS50088">
    <property type="entry name" value="ANK_REPEAT"/>
    <property type="match status" value="2"/>
</dbReference>
<protein>
    <submittedName>
        <fullName evidence="5">Ankyrin repeat-containing protein</fullName>
    </submittedName>
</protein>
<dbReference type="PANTHER" id="PTHR24171">
    <property type="entry name" value="ANKYRIN REPEAT DOMAIN-CONTAINING PROTEIN 39-RELATED"/>
    <property type="match status" value="1"/>
</dbReference>
<feature type="region of interest" description="Disordered" evidence="4">
    <location>
        <begin position="135"/>
        <end position="163"/>
    </location>
</feature>
<dbReference type="KEGG" id="dti:Desti_3392"/>
<reference evidence="6" key="1">
    <citation type="submission" date="2012-06" db="EMBL/GenBank/DDBJ databases">
        <title>Complete sequence of chromosome of Desulfomonile tiedjei DSM 6799.</title>
        <authorList>
            <person name="Lucas S."/>
            <person name="Copeland A."/>
            <person name="Lapidus A."/>
            <person name="Glavina del Rio T."/>
            <person name="Dalin E."/>
            <person name="Tice H."/>
            <person name="Bruce D."/>
            <person name="Goodwin L."/>
            <person name="Pitluck S."/>
            <person name="Peters L."/>
            <person name="Ovchinnikova G."/>
            <person name="Zeytun A."/>
            <person name="Lu M."/>
            <person name="Kyrpides N."/>
            <person name="Mavromatis K."/>
            <person name="Ivanova N."/>
            <person name="Brettin T."/>
            <person name="Detter J.C."/>
            <person name="Han C."/>
            <person name="Larimer F."/>
            <person name="Land M."/>
            <person name="Hauser L."/>
            <person name="Markowitz V."/>
            <person name="Cheng J.-F."/>
            <person name="Hugenholtz P."/>
            <person name="Woyke T."/>
            <person name="Wu D."/>
            <person name="Spring S."/>
            <person name="Schroeder M."/>
            <person name="Brambilla E."/>
            <person name="Klenk H.-P."/>
            <person name="Eisen J.A."/>
        </authorList>
    </citation>
    <scope>NUCLEOTIDE SEQUENCE [LARGE SCALE GENOMIC DNA]</scope>
    <source>
        <strain evidence="6">ATCC 49306 / DSM 6799 / DCB-1</strain>
    </source>
</reference>
<dbReference type="PROSITE" id="PS50297">
    <property type="entry name" value="ANK_REP_REGION"/>
    <property type="match status" value="2"/>
</dbReference>
<dbReference type="Proteomes" id="UP000006055">
    <property type="component" value="Chromosome"/>
</dbReference>
<dbReference type="InterPro" id="IPR036770">
    <property type="entry name" value="Ankyrin_rpt-contain_sf"/>
</dbReference>
<dbReference type="SMART" id="SM00248">
    <property type="entry name" value="ANK"/>
    <property type="match status" value="3"/>
</dbReference>
<dbReference type="Gene3D" id="1.25.40.20">
    <property type="entry name" value="Ankyrin repeat-containing domain"/>
    <property type="match status" value="1"/>
</dbReference>
<dbReference type="AlphaFoldDB" id="I4C906"/>
<keyword evidence="1" id="KW-0677">Repeat</keyword>
<accession>I4C906</accession>
<proteinExistence type="predicted"/>